<dbReference type="AlphaFoldDB" id="A0A0J1C5L4"/>
<sequence length="464" mass="52192">MNRKNIFQTASIVAAALALSACATHKVAEPLTLESSGQVLSAKQTTESYDVNGDWWQIYQDESLNSLINQALQNNINLRQAALNVNKALYQANIIGANLTPSFNSSLGASASKNLKTGGSSSNSFSSQMGLSYELDLWKKLSAQTDAQVWEYQAGRKDLAAARLTLINNVADAYFNIAYLNEAIALTQKSVNQYQDIDRIVRAKYRYGKVSSAEPNQSEQSLLTLQSTLLNLKSSRENLETTLRNLLNLKPSENPVVTSEHYRLPKKVGNVDLNVPITVLANRPDLRAAEYRLQSSLRSLEAQKRSWYPSITLGASLNTASDKASSLFKVPVLGGSVQINLPFLNWKVLKWEDKTAEANFESARLSFEEALTTALNEVNSHYRLYQTSLQTLSNLERRYALDKKNSRYYQVRYQYGKNELKSWLEALNSEYGSEQNVLSQRYEVLKYENMIYKAMAGRYTPKDY</sequence>
<proteinExistence type="inferred from homology"/>
<gene>
    <name evidence="3" type="ORF">PL75_01285</name>
</gene>
<organism evidence="3 4">
    <name type="scientific">Neisseria arctica</name>
    <dbReference type="NCBI Taxonomy" id="1470200"/>
    <lineage>
        <taxon>Bacteria</taxon>
        <taxon>Pseudomonadati</taxon>
        <taxon>Pseudomonadota</taxon>
        <taxon>Betaproteobacteria</taxon>
        <taxon>Neisseriales</taxon>
        <taxon>Neisseriaceae</taxon>
        <taxon>Neisseria</taxon>
    </lineage>
</organism>
<dbReference type="InterPro" id="IPR003423">
    <property type="entry name" value="OMP_efflux"/>
</dbReference>
<dbReference type="PROSITE" id="PS51257">
    <property type="entry name" value="PROKAR_LIPOPROTEIN"/>
    <property type="match status" value="1"/>
</dbReference>
<feature type="chain" id="PRO_5005249258" evidence="2">
    <location>
        <begin position="24"/>
        <end position="464"/>
    </location>
</feature>
<dbReference type="EMBL" id="JTDO01000002">
    <property type="protein sequence ID" value="KLT73613.1"/>
    <property type="molecule type" value="Genomic_DNA"/>
</dbReference>
<dbReference type="RefSeq" id="WP_047760110.1">
    <property type="nucleotide sequence ID" value="NZ_CP091510.1"/>
</dbReference>
<dbReference type="PATRIC" id="fig|1470200.3.peg.1050"/>
<evidence type="ECO:0000313" key="4">
    <source>
        <dbReference type="Proteomes" id="UP000036027"/>
    </source>
</evidence>
<dbReference type="Proteomes" id="UP000036027">
    <property type="component" value="Unassembled WGS sequence"/>
</dbReference>
<dbReference type="SUPFAM" id="SSF56954">
    <property type="entry name" value="Outer membrane efflux proteins (OEP)"/>
    <property type="match status" value="1"/>
</dbReference>
<dbReference type="Pfam" id="PF02321">
    <property type="entry name" value="OEP"/>
    <property type="match status" value="2"/>
</dbReference>
<evidence type="ECO:0000313" key="3">
    <source>
        <dbReference type="EMBL" id="KLT73613.1"/>
    </source>
</evidence>
<reference evidence="3 4" key="1">
    <citation type="submission" date="2014-11" db="EMBL/GenBank/DDBJ databases">
        <title>Genome of a novel goose pathogen.</title>
        <authorList>
            <person name="Hansen C.M."/>
            <person name="Hueffer K."/>
            <person name="Choi S.C."/>
        </authorList>
    </citation>
    <scope>NUCLEOTIDE SEQUENCE [LARGE SCALE GENOMIC DNA]</scope>
    <source>
        <strain evidence="3 4">KH1503</strain>
    </source>
</reference>
<comment type="caution">
    <text evidence="3">The sequence shown here is derived from an EMBL/GenBank/DDBJ whole genome shotgun (WGS) entry which is preliminary data.</text>
</comment>
<evidence type="ECO:0000256" key="1">
    <source>
        <dbReference type="ARBA" id="ARBA00007613"/>
    </source>
</evidence>
<evidence type="ECO:0000256" key="2">
    <source>
        <dbReference type="SAM" id="SignalP"/>
    </source>
</evidence>
<dbReference type="STRING" id="1470200.PL75_01285"/>
<dbReference type="Gene3D" id="2.20.200.10">
    <property type="entry name" value="Outer membrane efflux proteins (OEP)"/>
    <property type="match status" value="1"/>
</dbReference>
<dbReference type="OrthoDB" id="9770517at2"/>
<dbReference type="PANTHER" id="PTHR30203:SF32">
    <property type="entry name" value="CATION EFFLUX SYSTEM PROTEIN CUSC"/>
    <property type="match status" value="1"/>
</dbReference>
<dbReference type="GO" id="GO:0015562">
    <property type="term" value="F:efflux transmembrane transporter activity"/>
    <property type="evidence" value="ECO:0007669"/>
    <property type="project" value="InterPro"/>
</dbReference>
<dbReference type="Gene3D" id="1.20.1600.10">
    <property type="entry name" value="Outer membrane efflux proteins (OEP)"/>
    <property type="match status" value="1"/>
</dbReference>
<accession>A0A0J1C5L4</accession>
<keyword evidence="2" id="KW-0732">Signal</keyword>
<dbReference type="PANTHER" id="PTHR30203">
    <property type="entry name" value="OUTER MEMBRANE CATION EFFLUX PROTEIN"/>
    <property type="match status" value="1"/>
</dbReference>
<feature type="signal peptide" evidence="2">
    <location>
        <begin position="1"/>
        <end position="23"/>
    </location>
</feature>
<comment type="similarity">
    <text evidence="1">Belongs to the outer membrane factor (OMF) (TC 1.B.17) family.</text>
</comment>
<dbReference type="InterPro" id="IPR010131">
    <property type="entry name" value="MdtP/NodT-like"/>
</dbReference>
<name>A0A0J1C5L4_9NEIS</name>
<protein>
    <submittedName>
        <fullName evidence="3">Transporter</fullName>
    </submittedName>
</protein>
<keyword evidence="4" id="KW-1185">Reference proteome</keyword>